<sequence length="237" mass="25313">MNAIVSRLADIVGDAILTDVQVSGVTPVAPGFIRVTLHDQGFADKRWSPGDKLQLRPYRGSLSLRTYTPIAWDNANATTQLIGWATDHGPGGRWFGEVADRDTCSVFGPRRSVELGKTGDEVVFVGDESTIGLACVVRDLRPDAPLVFEAVDPGALAAALDALGFGERVVVAKDEDRTLLLEQVREAAASRPGPVDVVAGGDAATVRAVRSSVRSWPSAPRRVHGKPYWSEGRSGLD</sequence>
<proteinExistence type="predicted"/>
<dbReference type="SUPFAM" id="SSF63380">
    <property type="entry name" value="Riboflavin synthase domain-like"/>
    <property type="match status" value="1"/>
</dbReference>
<dbReference type="Gene3D" id="2.40.30.10">
    <property type="entry name" value="Translation factors"/>
    <property type="match status" value="1"/>
</dbReference>
<dbReference type="InterPro" id="IPR017938">
    <property type="entry name" value="Riboflavin_synthase-like_b-brl"/>
</dbReference>
<keyword evidence="3" id="KW-1185">Reference proteome</keyword>
<dbReference type="EMBL" id="CP045809">
    <property type="protein sequence ID" value="QHN34523.1"/>
    <property type="molecule type" value="Genomic_DNA"/>
</dbReference>
<dbReference type="Proteomes" id="UP001059836">
    <property type="component" value="Chromosome"/>
</dbReference>
<organism evidence="2 3">
    <name type="scientific">Gordonia pseudamarae</name>
    <dbReference type="NCBI Taxonomy" id="2831662"/>
    <lineage>
        <taxon>Bacteria</taxon>
        <taxon>Bacillati</taxon>
        <taxon>Actinomycetota</taxon>
        <taxon>Actinomycetes</taxon>
        <taxon>Mycobacteriales</taxon>
        <taxon>Gordoniaceae</taxon>
        <taxon>Gordonia</taxon>
    </lineage>
</organism>
<evidence type="ECO:0000256" key="1">
    <source>
        <dbReference type="SAM" id="MobiDB-lite"/>
    </source>
</evidence>
<evidence type="ECO:0000313" key="2">
    <source>
        <dbReference type="EMBL" id="QHN34523.1"/>
    </source>
</evidence>
<evidence type="ECO:0000313" key="3">
    <source>
        <dbReference type="Proteomes" id="UP001059836"/>
    </source>
</evidence>
<dbReference type="InterPro" id="IPR039261">
    <property type="entry name" value="FNR_nucleotide-bd"/>
</dbReference>
<accession>A0ABX6IFD8</accession>
<dbReference type="Gene3D" id="3.40.50.80">
    <property type="entry name" value="Nucleotide-binding domain of ferredoxin-NADP reductase (FNR) module"/>
    <property type="match status" value="1"/>
</dbReference>
<name>A0ABX6IFD8_9ACTN</name>
<dbReference type="RefSeq" id="WP_213247717.1">
    <property type="nucleotide sequence ID" value="NZ_CP045806.1"/>
</dbReference>
<gene>
    <name evidence="2" type="ORF">GII31_06015</name>
</gene>
<reference evidence="2" key="1">
    <citation type="journal article" date="2021" name="Nat. Microbiol.">
        <title>Cocultivation of an ultrasmall environmental parasitic bacterium with lytic ability against bacteria associated with wastewater foams.</title>
        <authorList>
            <person name="Batinovic S."/>
            <person name="Rose J.J.A."/>
            <person name="Ratcliffe J."/>
            <person name="Seviour R.J."/>
            <person name="Petrovski S."/>
        </authorList>
    </citation>
    <scope>NUCLEOTIDE SEQUENCE</scope>
    <source>
        <strain evidence="2">CON9</strain>
    </source>
</reference>
<feature type="region of interest" description="Disordered" evidence="1">
    <location>
        <begin position="218"/>
        <end position="237"/>
    </location>
</feature>
<protein>
    <submittedName>
        <fullName evidence="2">Oxidoreductase</fullName>
    </submittedName>
</protein>